<dbReference type="PANTHER" id="PTHR42904">
    <property type="entry name" value="NUDIX HYDROLASE, NUDC SUBFAMILY"/>
    <property type="match status" value="1"/>
</dbReference>
<evidence type="ECO:0000313" key="12">
    <source>
        <dbReference type="Proteomes" id="UP000435138"/>
    </source>
</evidence>
<comment type="similarity">
    <text evidence="3">Belongs to the Nudix hydrolase family. NudC subfamily.</text>
</comment>
<dbReference type="GO" id="GO:0035529">
    <property type="term" value="F:NADH pyrophosphatase activity"/>
    <property type="evidence" value="ECO:0007669"/>
    <property type="project" value="TreeGrafter"/>
</dbReference>
<proteinExistence type="inferred from homology"/>
<name>A0A6A8A2P3_9HYPH</name>
<comment type="caution">
    <text evidence="11">The sequence shown here is derived from an EMBL/GenBank/DDBJ whole genome shotgun (WGS) entry which is preliminary data.</text>
</comment>
<sequence length="320" mass="35785">MTKTLFDTDAPHPEPSSMTAFAGNMLDRQAEYRGEDCIEKALAIEGTHIFAFSGNKLILKHDDRVLDPLFSAYELSDLQPDFDHAILLGYKENGEPRIAVPVGIPDDELASHFKPADARALYRDALLEGEILGEVAQAVSLMAWNAANRFCGKCGAATEPKIGGYKRVCTSCDHMMFPRTDPVVIMLTVDVEKDICLLGRSHHFQEGMYSCLAGFVEPGETMEHAVRRETFEEAGIETGRVRYHASQPWPMPHTLMIGCYAEATSSEIKIDPQEMSDVRWFTRAEVTQMLDAGPDSQFFAPHPGAIAYRLMRDWIDWPQP</sequence>
<reference evidence="11 12" key="1">
    <citation type="submission" date="2019-11" db="EMBL/GenBank/DDBJ databases">
        <title>Genome analysis of Rhizobacterium cereale a novel genus and species isolated from maize roots in North Spain.</title>
        <authorList>
            <person name="Menendez E."/>
            <person name="Flores-Felix J.D."/>
            <person name="Ramirez-Bahena M.-H."/>
            <person name="Igual J.M."/>
            <person name="Garcia-Fraile P."/>
            <person name="Peix A."/>
            <person name="Velazquez E."/>
        </authorList>
    </citation>
    <scope>NUCLEOTIDE SEQUENCE [LARGE SCALE GENOMIC DNA]</scope>
    <source>
        <strain evidence="11 12">RZME27</strain>
    </source>
</reference>
<evidence type="ECO:0000256" key="6">
    <source>
        <dbReference type="ARBA" id="ARBA00022801"/>
    </source>
</evidence>
<gene>
    <name evidence="11" type="primary">nudC</name>
    <name evidence="11" type="ORF">GAO09_02525</name>
</gene>
<evidence type="ECO:0000256" key="4">
    <source>
        <dbReference type="ARBA" id="ARBA00012381"/>
    </source>
</evidence>
<dbReference type="GO" id="GO:0110153">
    <property type="term" value="F:RNA NAD-cap (NMN-forming) hydrolase activity"/>
    <property type="evidence" value="ECO:0007669"/>
    <property type="project" value="RHEA"/>
</dbReference>
<comment type="catalytic activity">
    <reaction evidence="9">
        <text>a 5'-end NAD(+)-phospho-ribonucleoside in mRNA + H2O = a 5'-end phospho-adenosine-phospho-ribonucleoside in mRNA + beta-nicotinamide D-ribonucleotide + 2 H(+)</text>
        <dbReference type="Rhea" id="RHEA:60876"/>
        <dbReference type="Rhea" id="RHEA-COMP:15698"/>
        <dbReference type="Rhea" id="RHEA-COMP:15719"/>
        <dbReference type="ChEBI" id="CHEBI:14649"/>
        <dbReference type="ChEBI" id="CHEBI:15377"/>
        <dbReference type="ChEBI" id="CHEBI:15378"/>
        <dbReference type="ChEBI" id="CHEBI:144029"/>
        <dbReference type="ChEBI" id="CHEBI:144051"/>
    </reaction>
    <physiologicalReaction direction="left-to-right" evidence="9">
        <dbReference type="Rhea" id="RHEA:60877"/>
    </physiologicalReaction>
</comment>
<dbReference type="Pfam" id="PF09297">
    <property type="entry name" value="Zn_ribbon_NUD"/>
    <property type="match status" value="1"/>
</dbReference>
<accession>A0A6A8A2P3</accession>
<dbReference type="PROSITE" id="PS51462">
    <property type="entry name" value="NUDIX"/>
    <property type="match status" value="1"/>
</dbReference>
<dbReference type="GO" id="GO:0005829">
    <property type="term" value="C:cytosol"/>
    <property type="evidence" value="ECO:0007669"/>
    <property type="project" value="TreeGrafter"/>
</dbReference>
<keyword evidence="8" id="KW-0520">NAD</keyword>
<dbReference type="InterPro" id="IPR050241">
    <property type="entry name" value="NAD-cap_RNA_hydrolase_NudC"/>
</dbReference>
<dbReference type="PANTHER" id="PTHR42904:SF6">
    <property type="entry name" value="NAD-CAPPED RNA HYDROLASE NUDT12"/>
    <property type="match status" value="1"/>
</dbReference>
<evidence type="ECO:0000256" key="3">
    <source>
        <dbReference type="ARBA" id="ARBA00009595"/>
    </source>
</evidence>
<dbReference type="EMBL" id="WIXI01000022">
    <property type="protein sequence ID" value="MQY44949.1"/>
    <property type="molecule type" value="Genomic_DNA"/>
</dbReference>
<dbReference type="InterPro" id="IPR015375">
    <property type="entry name" value="NADH_PPase-like_N"/>
</dbReference>
<comment type="cofactor">
    <cofactor evidence="2">
        <name>Zn(2+)</name>
        <dbReference type="ChEBI" id="CHEBI:29105"/>
    </cofactor>
</comment>
<evidence type="ECO:0000256" key="2">
    <source>
        <dbReference type="ARBA" id="ARBA00001947"/>
    </source>
</evidence>
<evidence type="ECO:0000259" key="10">
    <source>
        <dbReference type="PROSITE" id="PS51462"/>
    </source>
</evidence>
<organism evidence="11 12">
    <name type="scientific">Endobacterium cereale</name>
    <dbReference type="NCBI Taxonomy" id="2663029"/>
    <lineage>
        <taxon>Bacteria</taxon>
        <taxon>Pseudomonadati</taxon>
        <taxon>Pseudomonadota</taxon>
        <taxon>Alphaproteobacteria</taxon>
        <taxon>Hyphomicrobiales</taxon>
        <taxon>Rhizobiaceae</taxon>
        <taxon>Endobacterium</taxon>
    </lineage>
</organism>
<dbReference type="GO" id="GO:0019677">
    <property type="term" value="P:NAD+ catabolic process"/>
    <property type="evidence" value="ECO:0007669"/>
    <property type="project" value="TreeGrafter"/>
</dbReference>
<dbReference type="InterPro" id="IPR049734">
    <property type="entry name" value="NudC-like_C"/>
</dbReference>
<dbReference type="EC" id="3.6.1.22" evidence="4"/>
<dbReference type="InterPro" id="IPR000086">
    <property type="entry name" value="NUDIX_hydrolase_dom"/>
</dbReference>
<dbReference type="NCBIfam" id="NF001299">
    <property type="entry name" value="PRK00241.1"/>
    <property type="match status" value="1"/>
</dbReference>
<dbReference type="AlphaFoldDB" id="A0A6A8A2P3"/>
<keyword evidence="12" id="KW-1185">Reference proteome</keyword>
<keyword evidence="7" id="KW-0460">Magnesium</keyword>
<keyword evidence="5" id="KW-0479">Metal-binding</keyword>
<comment type="cofactor">
    <cofactor evidence="1">
        <name>Mg(2+)</name>
        <dbReference type="ChEBI" id="CHEBI:18420"/>
    </cofactor>
</comment>
<dbReference type="InterPro" id="IPR020084">
    <property type="entry name" value="NUDIX_hydrolase_CS"/>
</dbReference>
<dbReference type="InterPro" id="IPR015797">
    <property type="entry name" value="NUDIX_hydrolase-like_dom_sf"/>
</dbReference>
<evidence type="ECO:0000256" key="8">
    <source>
        <dbReference type="ARBA" id="ARBA00023027"/>
    </source>
</evidence>
<dbReference type="GO" id="GO:0046872">
    <property type="term" value="F:metal ion binding"/>
    <property type="evidence" value="ECO:0007669"/>
    <property type="project" value="UniProtKB-KW"/>
</dbReference>
<dbReference type="CDD" id="cd03429">
    <property type="entry name" value="NUDIX_NADH_pyrophosphatase_Nudt13"/>
    <property type="match status" value="1"/>
</dbReference>
<dbReference type="InterPro" id="IPR015376">
    <property type="entry name" value="Znr_NADH_PPase"/>
</dbReference>
<dbReference type="Gene3D" id="3.90.79.10">
    <property type="entry name" value="Nucleoside Triphosphate Pyrophosphohydrolase"/>
    <property type="match status" value="1"/>
</dbReference>
<dbReference type="RefSeq" id="WP_153352464.1">
    <property type="nucleotide sequence ID" value="NZ_JAYKOO010000003.1"/>
</dbReference>
<protein>
    <recommendedName>
        <fullName evidence="4">NAD(+) diphosphatase</fullName>
        <ecNumber evidence="4">3.6.1.22</ecNumber>
    </recommendedName>
</protein>
<feature type="domain" description="Nudix hydrolase" evidence="10">
    <location>
        <begin position="178"/>
        <end position="303"/>
    </location>
</feature>
<keyword evidence="6 11" id="KW-0378">Hydrolase</keyword>
<dbReference type="SUPFAM" id="SSF55811">
    <property type="entry name" value="Nudix"/>
    <property type="match status" value="1"/>
</dbReference>
<dbReference type="Pfam" id="PF00293">
    <property type="entry name" value="NUDIX"/>
    <property type="match status" value="1"/>
</dbReference>
<dbReference type="Gene3D" id="3.90.79.20">
    <property type="match status" value="1"/>
</dbReference>
<dbReference type="Pfam" id="PF09296">
    <property type="entry name" value="NUDIX-like"/>
    <property type="match status" value="1"/>
</dbReference>
<dbReference type="Proteomes" id="UP000435138">
    <property type="component" value="Unassembled WGS sequence"/>
</dbReference>
<evidence type="ECO:0000256" key="7">
    <source>
        <dbReference type="ARBA" id="ARBA00022842"/>
    </source>
</evidence>
<evidence type="ECO:0000256" key="5">
    <source>
        <dbReference type="ARBA" id="ARBA00022723"/>
    </source>
</evidence>
<evidence type="ECO:0000313" key="11">
    <source>
        <dbReference type="EMBL" id="MQY44949.1"/>
    </source>
</evidence>
<evidence type="ECO:0000256" key="9">
    <source>
        <dbReference type="ARBA" id="ARBA00023679"/>
    </source>
</evidence>
<dbReference type="PROSITE" id="PS00893">
    <property type="entry name" value="NUDIX_BOX"/>
    <property type="match status" value="1"/>
</dbReference>
<evidence type="ECO:0000256" key="1">
    <source>
        <dbReference type="ARBA" id="ARBA00001946"/>
    </source>
</evidence>
<dbReference type="GO" id="GO:0006742">
    <property type="term" value="P:NADP+ catabolic process"/>
    <property type="evidence" value="ECO:0007669"/>
    <property type="project" value="TreeGrafter"/>
</dbReference>